<keyword evidence="1" id="KW-0456">Lyase</keyword>
<comment type="caution">
    <text evidence="3">The sequence shown here is derived from an EMBL/GenBank/DDBJ whole genome shotgun (WGS) entry which is preliminary data.</text>
</comment>
<dbReference type="GO" id="GO:0006207">
    <property type="term" value="P:'de novo' pyrimidine nucleobase biosynthetic process"/>
    <property type="evidence" value="ECO:0007669"/>
    <property type="project" value="InterPro"/>
</dbReference>
<dbReference type="InterPro" id="IPR013785">
    <property type="entry name" value="Aldolase_TIM"/>
</dbReference>
<feature type="domain" description="Orotidine 5'-phosphate decarboxylase" evidence="2">
    <location>
        <begin position="13"/>
        <end position="233"/>
    </location>
</feature>
<dbReference type="AlphaFoldDB" id="A0A7C3FDD8"/>
<evidence type="ECO:0000313" key="3">
    <source>
        <dbReference type="EMBL" id="HFK21081.1"/>
    </source>
</evidence>
<dbReference type="InterPro" id="IPR011060">
    <property type="entry name" value="RibuloseP-bd_barrel"/>
</dbReference>
<dbReference type="Pfam" id="PF00215">
    <property type="entry name" value="OMPdecase"/>
    <property type="match status" value="1"/>
</dbReference>
<dbReference type="EMBL" id="DSTX01000012">
    <property type="protein sequence ID" value="HFK21081.1"/>
    <property type="molecule type" value="Genomic_DNA"/>
</dbReference>
<dbReference type="Gene3D" id="3.20.20.70">
    <property type="entry name" value="Aldolase class I"/>
    <property type="match status" value="1"/>
</dbReference>
<accession>A0A7C3FDD8</accession>
<dbReference type="SMART" id="SM00934">
    <property type="entry name" value="OMPdecase"/>
    <property type="match status" value="1"/>
</dbReference>
<name>A0A7C3FDD8_9CREN</name>
<evidence type="ECO:0000256" key="1">
    <source>
        <dbReference type="ARBA" id="ARBA00023239"/>
    </source>
</evidence>
<gene>
    <name evidence="3" type="ORF">ENS19_07405</name>
</gene>
<proteinExistence type="predicted"/>
<organism evidence="3">
    <name type="scientific">Candidatus Methanomethylicus mesodigestus</name>
    <dbReference type="NCBI Taxonomy" id="1867258"/>
    <lineage>
        <taxon>Archaea</taxon>
        <taxon>Thermoproteota</taxon>
        <taxon>Methanosuratincolia</taxon>
        <taxon>Candidatus Methanomethylicales</taxon>
        <taxon>Candidatus Methanomethylicaceae</taxon>
        <taxon>Candidatus Methanomethylicus</taxon>
    </lineage>
</organism>
<dbReference type="GO" id="GO:0004590">
    <property type="term" value="F:orotidine-5'-phosphate decarboxylase activity"/>
    <property type="evidence" value="ECO:0007669"/>
    <property type="project" value="InterPro"/>
</dbReference>
<evidence type="ECO:0000259" key="2">
    <source>
        <dbReference type="SMART" id="SM00934"/>
    </source>
</evidence>
<reference evidence="3" key="1">
    <citation type="journal article" date="2020" name="mSystems">
        <title>Genome- and Community-Level Interaction Insights into Carbon Utilization and Element Cycling Functions of Hydrothermarchaeota in Hydrothermal Sediment.</title>
        <authorList>
            <person name="Zhou Z."/>
            <person name="Liu Y."/>
            <person name="Xu W."/>
            <person name="Pan J."/>
            <person name="Luo Z.H."/>
            <person name="Li M."/>
        </authorList>
    </citation>
    <scope>NUCLEOTIDE SEQUENCE [LARGE SCALE GENOMIC DNA]</scope>
    <source>
        <strain evidence="3">SpSt-468</strain>
    </source>
</reference>
<sequence length="238" mass="25162">MMAPTRRISRERSIVVACDVASIKELLDLVGSTADIDAVGAYKIGFALALKYGLGNVVDSARELTGKPIIYDHQKGGTDVPHTGSLFAELMADSGVDYAILFPFASPSTETAWIRDLHAKGIRPIIGAMMTIPDFLKENGGFLDGGAVKRIMEIACGEGVTDFVLPGNKPLQAASLREIIESKVQSPSYFLPGIGAQGGEISSISAAVGSRWHAIVGRAIYGSKSPRESAAMLAKEVP</sequence>
<dbReference type="InterPro" id="IPR001754">
    <property type="entry name" value="OMPdeCOase_dom"/>
</dbReference>
<protein>
    <recommendedName>
        <fullName evidence="2">Orotidine 5'-phosphate decarboxylase domain-containing protein</fullName>
    </recommendedName>
</protein>
<dbReference type="SUPFAM" id="SSF51366">
    <property type="entry name" value="Ribulose-phoshate binding barrel"/>
    <property type="match status" value="1"/>
</dbReference>